<evidence type="ECO:0000313" key="2">
    <source>
        <dbReference type="Proteomes" id="UP001218218"/>
    </source>
</evidence>
<reference evidence="1" key="1">
    <citation type="submission" date="2023-03" db="EMBL/GenBank/DDBJ databases">
        <title>Massive genome expansion in bonnet fungi (Mycena s.s.) driven by repeated elements and novel gene families across ecological guilds.</title>
        <authorList>
            <consortium name="Lawrence Berkeley National Laboratory"/>
            <person name="Harder C.B."/>
            <person name="Miyauchi S."/>
            <person name="Viragh M."/>
            <person name="Kuo A."/>
            <person name="Thoen E."/>
            <person name="Andreopoulos B."/>
            <person name="Lu D."/>
            <person name="Skrede I."/>
            <person name="Drula E."/>
            <person name="Henrissat B."/>
            <person name="Morin E."/>
            <person name="Kohler A."/>
            <person name="Barry K."/>
            <person name="LaButti K."/>
            <person name="Morin E."/>
            <person name="Salamov A."/>
            <person name="Lipzen A."/>
            <person name="Mereny Z."/>
            <person name="Hegedus B."/>
            <person name="Baldrian P."/>
            <person name="Stursova M."/>
            <person name="Weitz H."/>
            <person name="Taylor A."/>
            <person name="Grigoriev I.V."/>
            <person name="Nagy L.G."/>
            <person name="Martin F."/>
            <person name="Kauserud H."/>
        </authorList>
    </citation>
    <scope>NUCLEOTIDE SEQUENCE</scope>
    <source>
        <strain evidence="1">CBHHK002</strain>
    </source>
</reference>
<organism evidence="1 2">
    <name type="scientific">Mycena albidolilacea</name>
    <dbReference type="NCBI Taxonomy" id="1033008"/>
    <lineage>
        <taxon>Eukaryota</taxon>
        <taxon>Fungi</taxon>
        <taxon>Dikarya</taxon>
        <taxon>Basidiomycota</taxon>
        <taxon>Agaricomycotina</taxon>
        <taxon>Agaricomycetes</taxon>
        <taxon>Agaricomycetidae</taxon>
        <taxon>Agaricales</taxon>
        <taxon>Marasmiineae</taxon>
        <taxon>Mycenaceae</taxon>
        <taxon>Mycena</taxon>
    </lineage>
</organism>
<protein>
    <submittedName>
        <fullName evidence="1">Uncharacterized protein</fullName>
    </submittedName>
</protein>
<accession>A0AAD6Z6Z1</accession>
<dbReference type="Proteomes" id="UP001218218">
    <property type="component" value="Unassembled WGS sequence"/>
</dbReference>
<comment type="caution">
    <text evidence="1">The sequence shown here is derived from an EMBL/GenBank/DDBJ whole genome shotgun (WGS) entry which is preliminary data.</text>
</comment>
<sequence>MTHAGFPPVRMELRIWIEYPFLSFALILALGMTNNHANPTTDGEDMVIAASGSNQAAQFLGHTNYRQVGLSETNNGGGKRDIDQPRSSTATRYLANLRVQNTLCKCKDNNGLPHSSENLSLDLNQLGYGTTESVFWLWDSIPWL</sequence>
<proteinExistence type="predicted"/>
<dbReference type="EMBL" id="JARIHO010000078">
    <property type="protein sequence ID" value="KAJ7310664.1"/>
    <property type="molecule type" value="Genomic_DNA"/>
</dbReference>
<gene>
    <name evidence="1" type="ORF">DFH08DRAFT_823043</name>
</gene>
<name>A0AAD6Z6Z1_9AGAR</name>
<evidence type="ECO:0000313" key="1">
    <source>
        <dbReference type="EMBL" id="KAJ7310664.1"/>
    </source>
</evidence>
<keyword evidence="2" id="KW-1185">Reference proteome</keyword>
<dbReference type="AlphaFoldDB" id="A0AAD6Z6Z1"/>